<comment type="caution">
    <text evidence="4">The sequence shown here is derived from an EMBL/GenBank/DDBJ whole genome shotgun (WGS) entry which is preliminary data.</text>
</comment>
<dbReference type="PANTHER" id="PTHR45982">
    <property type="entry name" value="REGULATOR OF CHROMOSOME CONDENSATION"/>
    <property type="match status" value="1"/>
</dbReference>
<organism evidence="4 5">
    <name type="scientific">Rhizodiscina lignyota</name>
    <dbReference type="NCBI Taxonomy" id="1504668"/>
    <lineage>
        <taxon>Eukaryota</taxon>
        <taxon>Fungi</taxon>
        <taxon>Dikarya</taxon>
        <taxon>Ascomycota</taxon>
        <taxon>Pezizomycotina</taxon>
        <taxon>Dothideomycetes</taxon>
        <taxon>Pleosporomycetidae</taxon>
        <taxon>Aulographales</taxon>
        <taxon>Rhizodiscinaceae</taxon>
        <taxon>Rhizodiscina</taxon>
    </lineage>
</organism>
<dbReference type="OrthoDB" id="61110at2759"/>
<dbReference type="InterPro" id="IPR001810">
    <property type="entry name" value="F-box_dom"/>
</dbReference>
<dbReference type="InterPro" id="IPR036047">
    <property type="entry name" value="F-box-like_dom_sf"/>
</dbReference>
<feature type="signal peptide" evidence="2">
    <location>
        <begin position="1"/>
        <end position="24"/>
    </location>
</feature>
<evidence type="ECO:0000256" key="1">
    <source>
        <dbReference type="PROSITE-ProRule" id="PRU00235"/>
    </source>
</evidence>
<accession>A0A9P4IS10</accession>
<feature type="repeat" description="RCC1" evidence="1">
    <location>
        <begin position="83"/>
        <end position="157"/>
    </location>
</feature>
<evidence type="ECO:0000259" key="3">
    <source>
        <dbReference type="PROSITE" id="PS50181"/>
    </source>
</evidence>
<dbReference type="EMBL" id="ML978121">
    <property type="protein sequence ID" value="KAF2105082.1"/>
    <property type="molecule type" value="Genomic_DNA"/>
</dbReference>
<dbReference type="GO" id="GO:0005737">
    <property type="term" value="C:cytoplasm"/>
    <property type="evidence" value="ECO:0007669"/>
    <property type="project" value="TreeGrafter"/>
</dbReference>
<dbReference type="AlphaFoldDB" id="A0A9P4IS10"/>
<dbReference type="PROSITE" id="PS50181">
    <property type="entry name" value="FBOX"/>
    <property type="match status" value="1"/>
</dbReference>
<dbReference type="Pfam" id="PF12937">
    <property type="entry name" value="F-box-like"/>
    <property type="match status" value="1"/>
</dbReference>
<keyword evidence="2" id="KW-0732">Signal</keyword>
<dbReference type="CDD" id="cd09917">
    <property type="entry name" value="F-box_SF"/>
    <property type="match status" value="1"/>
</dbReference>
<dbReference type="Gene3D" id="2.130.10.30">
    <property type="entry name" value="Regulator of chromosome condensation 1/beta-lactamase-inhibitor protein II"/>
    <property type="match status" value="1"/>
</dbReference>
<dbReference type="PROSITE" id="PS50012">
    <property type="entry name" value="RCC1_3"/>
    <property type="match status" value="1"/>
</dbReference>
<dbReference type="Proteomes" id="UP000799772">
    <property type="component" value="Unassembled WGS sequence"/>
</dbReference>
<dbReference type="SUPFAM" id="SSF50985">
    <property type="entry name" value="RCC1/BLIP-II"/>
    <property type="match status" value="1"/>
</dbReference>
<evidence type="ECO:0000313" key="5">
    <source>
        <dbReference type="Proteomes" id="UP000799772"/>
    </source>
</evidence>
<dbReference type="InterPro" id="IPR009091">
    <property type="entry name" value="RCC1/BLIP-II"/>
</dbReference>
<dbReference type="InterPro" id="IPR000408">
    <property type="entry name" value="Reg_chr_condens"/>
</dbReference>
<evidence type="ECO:0000313" key="4">
    <source>
        <dbReference type="EMBL" id="KAF2105082.1"/>
    </source>
</evidence>
<proteinExistence type="predicted"/>
<dbReference type="Pfam" id="PF00415">
    <property type="entry name" value="RCC1"/>
    <property type="match status" value="1"/>
</dbReference>
<evidence type="ECO:0000256" key="2">
    <source>
        <dbReference type="SAM" id="SignalP"/>
    </source>
</evidence>
<feature type="domain" description="F-box" evidence="3">
    <location>
        <begin position="4"/>
        <end position="52"/>
    </location>
</feature>
<protein>
    <recommendedName>
        <fullName evidence="3">F-box domain-containing protein</fullName>
    </recommendedName>
</protein>
<dbReference type="SUPFAM" id="SSF81383">
    <property type="entry name" value="F-box domain"/>
    <property type="match status" value="1"/>
</dbReference>
<feature type="chain" id="PRO_5040235555" description="F-box domain-containing protein" evidence="2">
    <location>
        <begin position="25"/>
        <end position="671"/>
    </location>
</feature>
<dbReference type="InterPro" id="IPR051553">
    <property type="entry name" value="Ran_GTPase-activating"/>
</dbReference>
<dbReference type="Gene3D" id="1.20.1280.50">
    <property type="match status" value="1"/>
</dbReference>
<name>A0A9P4IS10_9PEZI</name>
<gene>
    <name evidence="4" type="ORF">NA57DRAFT_30831</name>
</gene>
<sequence>MPESSNLANLPLDILVLIFPYLDAESFLSLCSTCKDLHQDNIRLDPTFWSHATRTTFRIPNRPIVQSNGRRWQRLYRRLLTQSRVFTWGSNTNGCLGHSYDKVAPTVWGRGGDPPRMRRLMLRDSVSWPKEMENSRNIGIIADLQCGGWSTTLLNSKGILYNVGTLDGGNRAWTDPILSPLKFPSGFPRPTERYDPYVAIRQFSSGRSHILGVADSGTIWSWYDKPKAGLHIKFLHHDVVESGSADSSSRRHGHVRRVVAGWNKSSAYITGIGIVLWEPVSLEAQAAGVELDTMLINETAVVPKASYLRPRRSHRDIDSATHQLGEEVGEVTSFIILENYVLFVTDLCRLFCAKVTFNVDFLDVANILELLPLQRTSTEDSTPCITDIHGSFRSFAVLKSTGEVLTVKQQYLDACWDIAFSGTLALGSLDEHAPFRGHIHRISALQNAGVIAMAFGDYHFHALHASGAITSYGVEPQGCGALGLGQCAPSESEVSEGMLRGIRSQGFARDGKLLPHAYARGRQVWFQPEKRVWLEFLAAGGKYPSTALARGRTPVSGPPDIITRAQNMQGEVSEWIEQRGRAWDKRPEIREEDEDGLGAYFALSVAAAGWHSGALVLVNEELVKKIGYRYVWAHDLFPRLRLSNGIEMPGSGPFDEWGEEGRPEWDENFTI</sequence>
<dbReference type="GO" id="GO:0005085">
    <property type="term" value="F:guanyl-nucleotide exchange factor activity"/>
    <property type="evidence" value="ECO:0007669"/>
    <property type="project" value="TreeGrafter"/>
</dbReference>
<keyword evidence="5" id="KW-1185">Reference proteome</keyword>
<reference evidence="4" key="1">
    <citation type="journal article" date="2020" name="Stud. Mycol.">
        <title>101 Dothideomycetes genomes: a test case for predicting lifestyles and emergence of pathogens.</title>
        <authorList>
            <person name="Haridas S."/>
            <person name="Albert R."/>
            <person name="Binder M."/>
            <person name="Bloem J."/>
            <person name="Labutti K."/>
            <person name="Salamov A."/>
            <person name="Andreopoulos B."/>
            <person name="Baker S."/>
            <person name="Barry K."/>
            <person name="Bills G."/>
            <person name="Bluhm B."/>
            <person name="Cannon C."/>
            <person name="Castanera R."/>
            <person name="Culley D."/>
            <person name="Daum C."/>
            <person name="Ezra D."/>
            <person name="Gonzalez J."/>
            <person name="Henrissat B."/>
            <person name="Kuo A."/>
            <person name="Liang C."/>
            <person name="Lipzen A."/>
            <person name="Lutzoni F."/>
            <person name="Magnuson J."/>
            <person name="Mondo S."/>
            <person name="Nolan M."/>
            <person name="Ohm R."/>
            <person name="Pangilinan J."/>
            <person name="Park H.-J."/>
            <person name="Ramirez L."/>
            <person name="Alfaro M."/>
            <person name="Sun H."/>
            <person name="Tritt A."/>
            <person name="Yoshinaga Y."/>
            <person name="Zwiers L.-H."/>
            <person name="Turgeon B."/>
            <person name="Goodwin S."/>
            <person name="Spatafora J."/>
            <person name="Crous P."/>
            <person name="Grigoriev I."/>
        </authorList>
    </citation>
    <scope>NUCLEOTIDE SEQUENCE</scope>
    <source>
        <strain evidence="4">CBS 133067</strain>
    </source>
</reference>
<dbReference type="PANTHER" id="PTHR45982:SF3">
    <property type="entry name" value="F-BOX PROTEIN POF9"/>
    <property type="match status" value="1"/>
</dbReference>